<dbReference type="Gramene" id="FCD_00021807-RA">
    <property type="protein sequence ID" value="FCD_00021807-RA:cds"/>
    <property type="gene ID" value="FCD_00021807"/>
</dbReference>
<keyword evidence="2" id="KW-1185">Reference proteome</keyword>
<organism evidence="1 2">
    <name type="scientific">Ficus carica</name>
    <name type="common">Common fig</name>
    <dbReference type="NCBI Taxonomy" id="3494"/>
    <lineage>
        <taxon>Eukaryota</taxon>
        <taxon>Viridiplantae</taxon>
        <taxon>Streptophyta</taxon>
        <taxon>Embryophyta</taxon>
        <taxon>Tracheophyta</taxon>
        <taxon>Spermatophyta</taxon>
        <taxon>Magnoliopsida</taxon>
        <taxon>eudicotyledons</taxon>
        <taxon>Gunneridae</taxon>
        <taxon>Pentapetalae</taxon>
        <taxon>rosids</taxon>
        <taxon>fabids</taxon>
        <taxon>Rosales</taxon>
        <taxon>Moraceae</taxon>
        <taxon>Ficeae</taxon>
        <taxon>Ficus</taxon>
    </lineage>
</organism>
<dbReference type="EMBL" id="BTGU01000166">
    <property type="protein sequence ID" value="GMN64050.1"/>
    <property type="molecule type" value="Genomic_DNA"/>
</dbReference>
<accession>A0AA88DXW4</accession>
<name>A0AA88DXW4_FICCA</name>
<sequence>MRSLAISFGQPSWCKARAVTGGSYLVASQSLAVVRINLVAEEPCYG</sequence>
<reference evidence="1" key="1">
    <citation type="submission" date="2023-07" db="EMBL/GenBank/DDBJ databases">
        <title>draft genome sequence of fig (Ficus carica).</title>
        <authorList>
            <person name="Takahashi T."/>
            <person name="Nishimura K."/>
        </authorList>
    </citation>
    <scope>NUCLEOTIDE SEQUENCE</scope>
</reference>
<evidence type="ECO:0000313" key="1">
    <source>
        <dbReference type="EMBL" id="GMN64050.1"/>
    </source>
</evidence>
<gene>
    <name evidence="1" type="ORF">TIFTF001_033125</name>
</gene>
<proteinExistence type="predicted"/>
<dbReference type="Proteomes" id="UP001187192">
    <property type="component" value="Unassembled WGS sequence"/>
</dbReference>
<evidence type="ECO:0000313" key="2">
    <source>
        <dbReference type="Proteomes" id="UP001187192"/>
    </source>
</evidence>
<comment type="caution">
    <text evidence="1">The sequence shown here is derived from an EMBL/GenBank/DDBJ whole genome shotgun (WGS) entry which is preliminary data.</text>
</comment>
<dbReference type="AlphaFoldDB" id="A0AA88DXW4"/>
<protein>
    <submittedName>
        <fullName evidence="1">Uncharacterized protein</fullName>
    </submittedName>
</protein>